<feature type="transmembrane region" description="Helical" evidence="1">
    <location>
        <begin position="339"/>
        <end position="358"/>
    </location>
</feature>
<feature type="transmembrane region" description="Helical" evidence="1">
    <location>
        <begin position="313"/>
        <end position="332"/>
    </location>
</feature>
<evidence type="ECO:0000313" key="2">
    <source>
        <dbReference type="EMBL" id="MFD0944969.1"/>
    </source>
</evidence>
<dbReference type="InterPro" id="IPR010640">
    <property type="entry name" value="Low_temperature_requirement_A"/>
</dbReference>
<keyword evidence="1" id="KW-1133">Transmembrane helix</keyword>
<keyword evidence="1" id="KW-0472">Membrane</keyword>
<feature type="transmembrane region" description="Helical" evidence="1">
    <location>
        <begin position="51"/>
        <end position="70"/>
    </location>
</feature>
<sequence length="396" mass="42220">MNQGHNGSLLRKRDGGHARVSFAELFFDLVFVFAVTQLSHGLLAHPGVEGLAQTGMLFLAVWWTWIYTAWSTNWLDPDRAPVRLLLFALMAAGLAMAIAIPHAFDSRGALFAVAFAAMQVGRPLFVMLAMRGVDRANQRNFARIMVWGALAAVLWLWGGFAEPGARPAIWGAALALELVSPAAGFFVPGLGASRSTDWTIEGAHVAERCGLFVIIALGESILITGATFAEAEWRAAVLTGFASAFLATVAMWWIYFNIGAERASEHIAHAADPGRVARLAYTYLHLPIGAGIVLTAASDELVLAHPTGHTDPFAAMCLVGGPALYLLGCLLFKRATWGRWPVSHVAGLAMLAGVGSAWQALEPAALSAATTGVLILVALWETLSFRGSRRPPANAA</sequence>
<feature type="transmembrane region" description="Helical" evidence="1">
    <location>
        <begin position="364"/>
        <end position="383"/>
    </location>
</feature>
<proteinExistence type="predicted"/>
<reference evidence="3" key="1">
    <citation type="journal article" date="2019" name="Int. J. Syst. Evol. Microbiol.">
        <title>The Global Catalogue of Microorganisms (GCM) 10K type strain sequencing project: providing services to taxonomists for standard genome sequencing and annotation.</title>
        <authorList>
            <consortium name="The Broad Institute Genomics Platform"/>
            <consortium name="The Broad Institute Genome Sequencing Center for Infectious Disease"/>
            <person name="Wu L."/>
            <person name="Ma J."/>
        </authorList>
    </citation>
    <scope>NUCLEOTIDE SEQUENCE [LARGE SCALE GENOMIC DNA]</scope>
    <source>
        <strain evidence="3">CCUG 62982</strain>
    </source>
</reference>
<dbReference type="Proteomes" id="UP001596977">
    <property type="component" value="Unassembled WGS sequence"/>
</dbReference>
<keyword evidence="1" id="KW-0812">Transmembrane</keyword>
<dbReference type="EMBL" id="JBHTJG010000001">
    <property type="protein sequence ID" value="MFD0944969.1"/>
    <property type="molecule type" value="Genomic_DNA"/>
</dbReference>
<accession>A0ABW3H1E2</accession>
<feature type="transmembrane region" description="Helical" evidence="1">
    <location>
        <begin position="110"/>
        <end position="129"/>
    </location>
</feature>
<feature type="transmembrane region" description="Helical" evidence="1">
    <location>
        <begin position="82"/>
        <end position="104"/>
    </location>
</feature>
<organism evidence="2 3">
    <name type="scientific">Sphingomonas canadensis</name>
    <dbReference type="NCBI Taxonomy" id="1219257"/>
    <lineage>
        <taxon>Bacteria</taxon>
        <taxon>Pseudomonadati</taxon>
        <taxon>Pseudomonadota</taxon>
        <taxon>Alphaproteobacteria</taxon>
        <taxon>Sphingomonadales</taxon>
        <taxon>Sphingomonadaceae</taxon>
        <taxon>Sphingomonas</taxon>
    </lineage>
</organism>
<dbReference type="RefSeq" id="WP_264942757.1">
    <property type="nucleotide sequence ID" value="NZ_JAPDRA010000001.1"/>
</dbReference>
<feature type="transmembrane region" description="Helical" evidence="1">
    <location>
        <begin position="235"/>
        <end position="258"/>
    </location>
</feature>
<gene>
    <name evidence="2" type="ORF">ACFQ1E_01310</name>
</gene>
<feature type="transmembrane region" description="Helical" evidence="1">
    <location>
        <begin position="209"/>
        <end position="229"/>
    </location>
</feature>
<protein>
    <submittedName>
        <fullName evidence="2">Low temperature requirement protein A</fullName>
    </submittedName>
</protein>
<feature type="transmembrane region" description="Helical" evidence="1">
    <location>
        <begin position="141"/>
        <end position="161"/>
    </location>
</feature>
<keyword evidence="3" id="KW-1185">Reference proteome</keyword>
<feature type="transmembrane region" description="Helical" evidence="1">
    <location>
        <begin position="167"/>
        <end position="188"/>
    </location>
</feature>
<evidence type="ECO:0000256" key="1">
    <source>
        <dbReference type="SAM" id="Phobius"/>
    </source>
</evidence>
<comment type="caution">
    <text evidence="2">The sequence shown here is derived from an EMBL/GenBank/DDBJ whole genome shotgun (WGS) entry which is preliminary data.</text>
</comment>
<feature type="transmembrane region" description="Helical" evidence="1">
    <location>
        <begin position="279"/>
        <end position="298"/>
    </location>
</feature>
<dbReference type="PANTHER" id="PTHR36840">
    <property type="entry name" value="BLL5714 PROTEIN"/>
    <property type="match status" value="1"/>
</dbReference>
<evidence type="ECO:0000313" key="3">
    <source>
        <dbReference type="Proteomes" id="UP001596977"/>
    </source>
</evidence>
<name>A0ABW3H1E2_9SPHN</name>
<feature type="transmembrane region" description="Helical" evidence="1">
    <location>
        <begin position="20"/>
        <end position="39"/>
    </location>
</feature>
<dbReference type="Pfam" id="PF06772">
    <property type="entry name" value="LtrA"/>
    <property type="match status" value="1"/>
</dbReference>
<dbReference type="PANTHER" id="PTHR36840:SF1">
    <property type="entry name" value="BLL5714 PROTEIN"/>
    <property type="match status" value="1"/>
</dbReference>